<dbReference type="SUPFAM" id="SSF56935">
    <property type="entry name" value="Porins"/>
    <property type="match status" value="1"/>
</dbReference>
<evidence type="ECO:0000313" key="9">
    <source>
        <dbReference type="EMBL" id="MFC6644867.1"/>
    </source>
</evidence>
<keyword evidence="6" id="KW-0998">Cell outer membrane</keyword>
<evidence type="ECO:0000256" key="2">
    <source>
        <dbReference type="ARBA" id="ARBA00022448"/>
    </source>
</evidence>
<comment type="caution">
    <text evidence="9">The sequence shown here is derived from an EMBL/GenBank/DDBJ whole genome shotgun (WGS) entry which is preliminary data.</text>
</comment>
<dbReference type="Gene3D" id="2.40.170.20">
    <property type="entry name" value="TonB-dependent receptor, beta-barrel domain"/>
    <property type="match status" value="1"/>
</dbReference>
<proteinExistence type="predicted"/>
<evidence type="ECO:0000256" key="6">
    <source>
        <dbReference type="ARBA" id="ARBA00023237"/>
    </source>
</evidence>
<dbReference type="RefSeq" id="WP_390234077.1">
    <property type="nucleotide sequence ID" value="NZ_JBHSWI010000001.1"/>
</dbReference>
<dbReference type="PANTHER" id="PTHR30069">
    <property type="entry name" value="TONB-DEPENDENT OUTER MEMBRANE RECEPTOR"/>
    <property type="match status" value="1"/>
</dbReference>
<dbReference type="InterPro" id="IPR057601">
    <property type="entry name" value="Oar-like_b-barrel"/>
</dbReference>
<dbReference type="InterPro" id="IPR039426">
    <property type="entry name" value="TonB-dep_rcpt-like"/>
</dbReference>
<sequence length="1037" mass="112287">MSKKTLNNITVSVSQTTSLEVALAIGGANEQVDVQASSTQQLDRESSNISTLISPAEVQNLPLQSRDAYNLLAIVPGIAHGGSATNVNQQQISINGSRSLNTELLLDGVSLVVPSTGFTAALPSPDGITEFRVLALNAPAEFGRTSGGVITVSTKYGTSDFHGNLYTLVRNEALNANSWSNRNANPVIKRGRDRYFQFGGSIGGPLFVPKLYGRQNQTFFFINYDRTQRIVPTTSTATVPSAAWRSGNFANATNTVIVDPVTKVPLVNNQVTAIDPAAAAILARLPLPNQAGTPDATNPGRSTNNFAYQTTTRPETQRVDARLDQQIRQSDRIFASVYRFTDSSPQVPTFNDLLLNTGYDCACTEAWMGSLGETHIFSPTLVSEIHMGFFRYGSYRNPTGGNANVATTFKIPSTPLDQLPYLNITGESAMGATTNDTQFNVTNTFSPFGSVTKTWGPHTFKAGFSLRKNQFNSYNPASYINGSLAFTGEITSANSVSGVPANALADFLYGKIKTGNYELPQPPTGRRNYNYALYLQDDYRVTPSLVVNAGVRYEYESPQTVSNNIYSRFNDSNGQLLVAGKNATNALNITTPKLDFSPRVGFSWSAHPSTVVRGGFGMFYGLVLSNLGGQIAYPGYDVTSSYNNLGSGVAQPFTLSQGLPLNGVRDLNNPAAVLTGTSASNPLTISGVQYGKLDPLSLVQQYNLGIQQQLPWAMLLEVNYVGNHAVHLPLNIPINTVPQSQWDAVAFANTTTAQQNAKPFTNLGTWTSVYTGGRARYDSMQASLRRQFSTNLAFIVNYTWAKNRDDDSSIFGNGVPTNASAHAQYMAIPALREKDYAASSFDIRNTLNIAVQYTTKGSVWTRGFKIAPIFIMRSGSPVNITQTNLIPNVTAQRPNGDSNPLRITPYRVGNAIQYFMPASDPRFPLTPSGPAFTGTGASRVQLTRAALGTLGRNSITGPGEVNLDVSVSRIIPIYKKVNFQIRMDAFNVLNHVNLQFPSTSLTTTVTGTTPTFNSSTFGQITNAQPMRTMQLVGRINF</sequence>
<keyword evidence="9" id="KW-0675">Receptor</keyword>
<evidence type="ECO:0000313" key="10">
    <source>
        <dbReference type="Proteomes" id="UP001596391"/>
    </source>
</evidence>
<dbReference type="Proteomes" id="UP001596391">
    <property type="component" value="Unassembled WGS sequence"/>
</dbReference>
<dbReference type="InterPro" id="IPR012910">
    <property type="entry name" value="Plug_dom"/>
</dbReference>
<keyword evidence="3" id="KW-1134">Transmembrane beta strand</keyword>
<name>A0ABW1Z699_9BACT</name>
<dbReference type="Gene3D" id="2.170.130.10">
    <property type="entry name" value="TonB-dependent receptor, plug domain"/>
    <property type="match status" value="1"/>
</dbReference>
<dbReference type="Pfam" id="PF07715">
    <property type="entry name" value="Plug"/>
    <property type="match status" value="1"/>
</dbReference>
<gene>
    <name evidence="9" type="ORF">ACFQBQ_04530</name>
</gene>
<evidence type="ECO:0000256" key="5">
    <source>
        <dbReference type="ARBA" id="ARBA00023136"/>
    </source>
</evidence>
<organism evidence="9 10">
    <name type="scientific">Granulicella cerasi</name>
    <dbReference type="NCBI Taxonomy" id="741063"/>
    <lineage>
        <taxon>Bacteria</taxon>
        <taxon>Pseudomonadati</taxon>
        <taxon>Acidobacteriota</taxon>
        <taxon>Terriglobia</taxon>
        <taxon>Terriglobales</taxon>
        <taxon>Acidobacteriaceae</taxon>
        <taxon>Granulicella</taxon>
    </lineage>
</organism>
<dbReference type="PANTHER" id="PTHR30069:SF46">
    <property type="entry name" value="OAR PROTEIN"/>
    <property type="match status" value="1"/>
</dbReference>
<dbReference type="InterPro" id="IPR037066">
    <property type="entry name" value="Plug_dom_sf"/>
</dbReference>
<evidence type="ECO:0000259" key="8">
    <source>
        <dbReference type="Pfam" id="PF25183"/>
    </source>
</evidence>
<feature type="domain" description="TonB-dependent transporter Oar-like beta-barrel" evidence="8">
    <location>
        <begin position="153"/>
        <end position="1030"/>
    </location>
</feature>
<keyword evidence="10" id="KW-1185">Reference proteome</keyword>
<keyword evidence="5" id="KW-0472">Membrane</keyword>
<evidence type="ECO:0000256" key="4">
    <source>
        <dbReference type="ARBA" id="ARBA00022692"/>
    </source>
</evidence>
<keyword evidence="4" id="KW-0812">Transmembrane</keyword>
<feature type="domain" description="TonB-dependent receptor plug" evidence="7">
    <location>
        <begin position="46"/>
        <end position="149"/>
    </location>
</feature>
<accession>A0ABW1Z699</accession>
<reference evidence="10" key="1">
    <citation type="journal article" date="2019" name="Int. J. Syst. Evol. Microbiol.">
        <title>The Global Catalogue of Microorganisms (GCM) 10K type strain sequencing project: providing services to taxonomists for standard genome sequencing and annotation.</title>
        <authorList>
            <consortium name="The Broad Institute Genomics Platform"/>
            <consortium name="The Broad Institute Genome Sequencing Center for Infectious Disease"/>
            <person name="Wu L."/>
            <person name="Ma J."/>
        </authorList>
    </citation>
    <scope>NUCLEOTIDE SEQUENCE [LARGE SCALE GENOMIC DNA]</scope>
    <source>
        <strain evidence="10">CGMCC 1.16026</strain>
    </source>
</reference>
<dbReference type="Pfam" id="PF25183">
    <property type="entry name" value="OMP_b-brl_4"/>
    <property type="match status" value="1"/>
</dbReference>
<dbReference type="InterPro" id="IPR036942">
    <property type="entry name" value="Beta-barrel_TonB_sf"/>
</dbReference>
<comment type="subcellular location">
    <subcellularLocation>
        <location evidence="1">Cell outer membrane</location>
        <topology evidence="1">Multi-pass membrane protein</topology>
    </subcellularLocation>
</comment>
<evidence type="ECO:0000259" key="7">
    <source>
        <dbReference type="Pfam" id="PF07715"/>
    </source>
</evidence>
<evidence type="ECO:0000256" key="1">
    <source>
        <dbReference type="ARBA" id="ARBA00004571"/>
    </source>
</evidence>
<protein>
    <submittedName>
        <fullName evidence="9">TonB-dependent receptor plug domain-containing protein</fullName>
    </submittedName>
</protein>
<evidence type="ECO:0000256" key="3">
    <source>
        <dbReference type="ARBA" id="ARBA00022452"/>
    </source>
</evidence>
<keyword evidence="2" id="KW-0813">Transport</keyword>
<dbReference type="EMBL" id="JBHSWI010000001">
    <property type="protein sequence ID" value="MFC6644867.1"/>
    <property type="molecule type" value="Genomic_DNA"/>
</dbReference>